<dbReference type="AlphaFoldDB" id="A0A0L6JGK2"/>
<reference evidence="2" key="1">
    <citation type="submission" date="2015-07" db="EMBL/GenBank/DDBJ databases">
        <title>Near-Complete Genome Sequence of the Cellulolytic Bacterium Bacteroides (Pseudobacteroides) cellulosolvens ATCC 35603.</title>
        <authorList>
            <person name="Dassa B."/>
            <person name="Utturkar S.M."/>
            <person name="Klingeman D.M."/>
            <person name="Hurt R.A."/>
            <person name="Keller M."/>
            <person name="Xu J."/>
            <person name="Reddy Y.H.K."/>
            <person name="Borovok I."/>
            <person name="Grinberg I.R."/>
            <person name="Lamed R."/>
            <person name="Zhivin O."/>
            <person name="Bayer E.A."/>
            <person name="Brown S.D."/>
        </authorList>
    </citation>
    <scope>NUCLEOTIDE SEQUENCE [LARGE SCALE GENOMIC DNA]</scope>
    <source>
        <strain evidence="2">DSM 2933</strain>
    </source>
</reference>
<evidence type="ECO:0000313" key="2">
    <source>
        <dbReference type="Proteomes" id="UP000036923"/>
    </source>
</evidence>
<protein>
    <submittedName>
        <fullName evidence="1">Uncharacterized protein</fullName>
    </submittedName>
</protein>
<evidence type="ECO:0000313" key="1">
    <source>
        <dbReference type="EMBL" id="KNY24996.1"/>
    </source>
</evidence>
<gene>
    <name evidence="1" type="ORF">Bccel_0253</name>
</gene>
<sequence>MQDTLIGIQPKLREKLANLQKIIILTQAEYDALPETKNTDGIVYMIKE</sequence>
<organism evidence="1 2">
    <name type="scientific">Pseudobacteroides cellulosolvens ATCC 35603 = DSM 2933</name>
    <dbReference type="NCBI Taxonomy" id="398512"/>
    <lineage>
        <taxon>Bacteria</taxon>
        <taxon>Bacillati</taxon>
        <taxon>Bacillota</taxon>
        <taxon>Clostridia</taxon>
        <taxon>Eubacteriales</taxon>
        <taxon>Oscillospiraceae</taxon>
        <taxon>Pseudobacteroides</taxon>
    </lineage>
</organism>
<keyword evidence="2" id="KW-1185">Reference proteome</keyword>
<dbReference type="EMBL" id="LGTC01000001">
    <property type="protein sequence ID" value="KNY24996.1"/>
    <property type="molecule type" value="Genomic_DNA"/>
</dbReference>
<dbReference type="Proteomes" id="UP000036923">
    <property type="component" value="Unassembled WGS sequence"/>
</dbReference>
<accession>A0A0L6JGK2</accession>
<dbReference type="RefSeq" id="WP_154673516.1">
    <property type="nucleotide sequence ID" value="NZ_JQKC01000053.1"/>
</dbReference>
<comment type="caution">
    <text evidence="1">The sequence shown here is derived from an EMBL/GenBank/DDBJ whole genome shotgun (WGS) entry which is preliminary data.</text>
</comment>
<dbReference type="STRING" id="398512.Bccel_0253"/>
<proteinExistence type="predicted"/>
<name>A0A0L6JGK2_9FIRM</name>